<keyword evidence="7 9" id="KW-0238">DNA-binding</keyword>
<evidence type="ECO:0000259" key="11">
    <source>
        <dbReference type="Pfam" id="PF04552"/>
    </source>
</evidence>
<dbReference type="PRINTS" id="PR00045">
    <property type="entry name" value="SIGMA54FCT"/>
</dbReference>
<evidence type="ECO:0000259" key="12">
    <source>
        <dbReference type="Pfam" id="PF04963"/>
    </source>
</evidence>
<keyword evidence="8 9" id="KW-0804">Transcription</keyword>
<accession>A0ABP9QTF5</accession>
<evidence type="ECO:0000256" key="7">
    <source>
        <dbReference type="ARBA" id="ARBA00023125"/>
    </source>
</evidence>
<evidence type="ECO:0000256" key="9">
    <source>
        <dbReference type="PIRNR" id="PIRNR000774"/>
    </source>
</evidence>
<comment type="function">
    <text evidence="9">Sigma factors are initiation factors that promote the attachment of RNA polymerase to specific initiation sites and are then released.</text>
</comment>
<name>A0ABP9QTF5_9RHOO</name>
<feature type="domain" description="RNA polymerase sigma factor 54 core-binding" evidence="12">
    <location>
        <begin position="137"/>
        <end position="330"/>
    </location>
</feature>
<evidence type="ECO:0000256" key="2">
    <source>
        <dbReference type="ARBA" id="ARBA00022478"/>
    </source>
</evidence>
<protein>
    <recommendedName>
        <fullName evidence="9">RNA polymerase sigma-54 factor</fullName>
    </recommendedName>
</protein>
<dbReference type="InterPro" id="IPR007046">
    <property type="entry name" value="RNA_pol_sigma_54_core-bd"/>
</dbReference>
<dbReference type="NCBIfam" id="TIGR02395">
    <property type="entry name" value="rpoN_sigma"/>
    <property type="match status" value="1"/>
</dbReference>
<dbReference type="EMBL" id="BAABLD010000008">
    <property type="protein sequence ID" value="GAA5167137.1"/>
    <property type="molecule type" value="Genomic_DNA"/>
</dbReference>
<evidence type="ECO:0000256" key="3">
    <source>
        <dbReference type="ARBA" id="ARBA00022679"/>
    </source>
</evidence>
<keyword evidence="5 9" id="KW-0805">Transcription regulation</keyword>
<dbReference type="NCBIfam" id="NF009118">
    <property type="entry name" value="PRK12469.1"/>
    <property type="match status" value="1"/>
</dbReference>
<evidence type="ECO:0000313" key="13">
    <source>
        <dbReference type="EMBL" id="GAA5167137.1"/>
    </source>
</evidence>
<dbReference type="Gene3D" id="1.10.10.1330">
    <property type="entry name" value="RNA polymerase sigma-54 factor, core-binding domain"/>
    <property type="match status" value="1"/>
</dbReference>
<comment type="caution">
    <text evidence="13">The sequence shown here is derived from an EMBL/GenBank/DDBJ whole genome shotgun (WGS) entry which is preliminary data.</text>
</comment>
<dbReference type="Pfam" id="PF00309">
    <property type="entry name" value="Sigma54_AID"/>
    <property type="match status" value="1"/>
</dbReference>
<evidence type="ECO:0000256" key="4">
    <source>
        <dbReference type="ARBA" id="ARBA00022695"/>
    </source>
</evidence>
<evidence type="ECO:0000256" key="5">
    <source>
        <dbReference type="ARBA" id="ARBA00023015"/>
    </source>
</evidence>
<dbReference type="NCBIfam" id="NF004598">
    <property type="entry name" value="PRK05932.1-5"/>
    <property type="match status" value="1"/>
</dbReference>
<dbReference type="NCBIfam" id="NF004595">
    <property type="entry name" value="PRK05932.1-2"/>
    <property type="match status" value="1"/>
</dbReference>
<dbReference type="Gene3D" id="1.10.10.60">
    <property type="entry name" value="Homeodomain-like"/>
    <property type="match status" value="1"/>
</dbReference>
<dbReference type="Proteomes" id="UP001500547">
    <property type="component" value="Unassembled WGS sequence"/>
</dbReference>
<proteinExistence type="inferred from homology"/>
<dbReference type="InterPro" id="IPR000394">
    <property type="entry name" value="RNA_pol_sigma_54"/>
</dbReference>
<keyword evidence="6 9" id="KW-0731">Sigma factor</keyword>
<dbReference type="RefSeq" id="WP_345533340.1">
    <property type="nucleotide sequence ID" value="NZ_BAABLD010000008.1"/>
</dbReference>
<organism evidence="13 14">
    <name type="scientific">Viridibacterium curvum</name>
    <dbReference type="NCBI Taxonomy" id="1101404"/>
    <lineage>
        <taxon>Bacteria</taxon>
        <taxon>Pseudomonadati</taxon>
        <taxon>Pseudomonadota</taxon>
        <taxon>Betaproteobacteria</taxon>
        <taxon>Rhodocyclales</taxon>
        <taxon>Rhodocyclaceae</taxon>
        <taxon>Viridibacterium</taxon>
    </lineage>
</organism>
<keyword evidence="2 9" id="KW-0240">DNA-directed RNA polymerase</keyword>
<dbReference type="PANTHER" id="PTHR32248">
    <property type="entry name" value="RNA POLYMERASE SIGMA-54 FACTOR"/>
    <property type="match status" value="1"/>
</dbReference>
<dbReference type="PROSITE" id="PS00718">
    <property type="entry name" value="SIGMA54_2"/>
    <property type="match status" value="1"/>
</dbReference>
<gene>
    <name evidence="13" type="ORF">GCM10025770_25260</name>
</gene>
<dbReference type="PIRSF" id="PIRSF000774">
    <property type="entry name" value="RpoN"/>
    <property type="match status" value="1"/>
</dbReference>
<keyword evidence="14" id="KW-1185">Reference proteome</keyword>
<dbReference type="InterPro" id="IPR038709">
    <property type="entry name" value="RpoN_core-bd_sf"/>
</dbReference>
<evidence type="ECO:0000256" key="10">
    <source>
        <dbReference type="SAM" id="MobiDB-lite"/>
    </source>
</evidence>
<evidence type="ECO:0000256" key="8">
    <source>
        <dbReference type="ARBA" id="ARBA00023163"/>
    </source>
</evidence>
<dbReference type="PANTHER" id="PTHR32248:SF4">
    <property type="entry name" value="RNA POLYMERASE SIGMA-54 FACTOR"/>
    <property type="match status" value="1"/>
</dbReference>
<dbReference type="Pfam" id="PF04963">
    <property type="entry name" value="Sigma54_CBD"/>
    <property type="match status" value="1"/>
</dbReference>
<dbReference type="PROSITE" id="PS50044">
    <property type="entry name" value="SIGMA54_3"/>
    <property type="match status" value="1"/>
</dbReference>
<feature type="domain" description="RNA polymerase sigma factor 54 DNA-binding" evidence="11">
    <location>
        <begin position="344"/>
        <end position="499"/>
    </location>
</feature>
<sequence>MKPSLQLRLSQQLALTPQLQQSIKLLQLSTLELNTEIERMLLENPLLERDGAEEGEDVAPMQDVPTAEAATAASELSDRHANGEEDFEPQTTVEMPDTITEAYDSVSDDDIGEAAEWRAEATGSGSGSNDSDDDSDFQEFQAASTSLRDHLEQQLALMPFSDRDRALIRLIIEALEDDGMLAQELEELLPLIPEEWEVELEELVTALRHVQHFDPVGIGARSLQECLLLQLKARDKSPTRDLAMGIVEHCLEQLAARDFVKIRRRLGCDDDGLRAAHELICSLNPHPGAQFAPLEARYIVPDVIVRKYRGAWTANLNPEAMPKLRIHRVYADILHQNRGISGSLSTQLQEAKWLIKNVQQRFDTILRVSQAIVERQRQFFDHGEVAMRPLTLREIAEELELHESTVSRVTTQKYLASTRGIYELKYFFGSHVSTDTGGACSATAIRALIRQMVAGEDGKKPLSDAKIAEMLGQQGIVVARRTIAKYRESLNIPPVSQRKTI</sequence>
<reference evidence="14" key="1">
    <citation type="journal article" date="2019" name="Int. J. Syst. Evol. Microbiol.">
        <title>The Global Catalogue of Microorganisms (GCM) 10K type strain sequencing project: providing services to taxonomists for standard genome sequencing and annotation.</title>
        <authorList>
            <consortium name="The Broad Institute Genomics Platform"/>
            <consortium name="The Broad Institute Genome Sequencing Center for Infectious Disease"/>
            <person name="Wu L."/>
            <person name="Ma J."/>
        </authorList>
    </citation>
    <scope>NUCLEOTIDE SEQUENCE [LARGE SCALE GENOMIC DNA]</scope>
    <source>
        <strain evidence="14">JCM 18715</strain>
    </source>
</reference>
<keyword evidence="4 9" id="KW-0548">Nucleotidyltransferase</keyword>
<comment type="similarity">
    <text evidence="1 9">Belongs to the sigma-54 factor family.</text>
</comment>
<evidence type="ECO:0000256" key="6">
    <source>
        <dbReference type="ARBA" id="ARBA00023082"/>
    </source>
</evidence>
<feature type="region of interest" description="Disordered" evidence="10">
    <location>
        <begin position="67"/>
        <end position="96"/>
    </location>
</feature>
<evidence type="ECO:0000313" key="14">
    <source>
        <dbReference type="Proteomes" id="UP001500547"/>
    </source>
</evidence>
<dbReference type="InterPro" id="IPR007634">
    <property type="entry name" value="RNA_pol_sigma_54_DNA-bd"/>
</dbReference>
<evidence type="ECO:0000256" key="1">
    <source>
        <dbReference type="ARBA" id="ARBA00008798"/>
    </source>
</evidence>
<keyword evidence="3 9" id="KW-0808">Transferase</keyword>
<dbReference type="PROSITE" id="PS00717">
    <property type="entry name" value="SIGMA54_1"/>
    <property type="match status" value="1"/>
</dbReference>
<dbReference type="Pfam" id="PF04552">
    <property type="entry name" value="Sigma54_DBD"/>
    <property type="match status" value="1"/>
</dbReference>